<evidence type="ECO:0000259" key="5">
    <source>
        <dbReference type="Pfam" id="PF03177"/>
    </source>
</evidence>
<dbReference type="GO" id="GO:0006405">
    <property type="term" value="P:RNA export from nucleus"/>
    <property type="evidence" value="ECO:0007669"/>
    <property type="project" value="TreeGrafter"/>
</dbReference>
<evidence type="ECO:0000256" key="3">
    <source>
        <dbReference type="ARBA" id="ARBA00023242"/>
    </source>
</evidence>
<evidence type="ECO:0000313" key="6">
    <source>
        <dbReference type="EMBL" id="VDP79166.1"/>
    </source>
</evidence>
<dbReference type="Gene3D" id="1.20.120.1880">
    <property type="entry name" value="Nucleoporin, helical C-terminal domain"/>
    <property type="match status" value="1"/>
</dbReference>
<sequence>MTETVIALNSPHFEAYLRSRLRHTPDDPDLRCLLWRQLEHRGARLEAAQVLEHLAVTPCRQLTLDDRLDFAARAVVAVKALPPVQQDLDYLRELEARLELAQLQQQLCVELSQLTPEMQRSSRVSPPRTRTSPALASASSVEEAVSQLSHGPLLSLTEMFTNYADPFGLHESKLCLLWASGSTDELLIKAIWRDLLRQVLSQSRTGADLGTSFNYMSPRSPVSRHSPIGAFPSQSPDRQSKQLIELSLVDCLTRLGQRFVTESGGFGSSRAQMFFPLTEIVSTLEYFAVQKKFPVHWVPTILRDTRLLAGSYFVDAYDQLLHSKDSFWRRPEVRTRLFSAMVTVIEDFLTSGSVQLAMRPRMLQVGRMLDRVTSNLVDLNANSLDQKTSGAQGKDEEDQTQVVDRLRRVHDQLQRYYR</sequence>
<dbReference type="InterPro" id="IPR007187">
    <property type="entry name" value="Nucleoporin_Nup133/Nup155_C"/>
</dbReference>
<accession>A0A3P8KJK6</accession>
<dbReference type="GO" id="GO:0017056">
    <property type="term" value="F:structural constituent of nuclear pore"/>
    <property type="evidence" value="ECO:0007669"/>
    <property type="project" value="InterPro"/>
</dbReference>
<dbReference type="Gene3D" id="1.25.40.440">
    <property type="entry name" value="Nucleoporin, helical domain, central subdomain"/>
    <property type="match status" value="1"/>
</dbReference>
<dbReference type="GO" id="GO:0036228">
    <property type="term" value="P:protein localization to nuclear inner membrane"/>
    <property type="evidence" value="ECO:0007669"/>
    <property type="project" value="TreeGrafter"/>
</dbReference>
<protein>
    <recommendedName>
        <fullName evidence="5">Nucleoporin Nup133/Nup155-like C-terminal domain-containing protein</fullName>
    </recommendedName>
</protein>
<feature type="compositionally biased region" description="Low complexity" evidence="4">
    <location>
        <begin position="121"/>
        <end position="137"/>
    </location>
</feature>
<keyword evidence="2" id="KW-0813">Transport</keyword>
<feature type="domain" description="Nucleoporin Nup133/Nup155-like C-terminal" evidence="5">
    <location>
        <begin position="2"/>
        <end position="378"/>
    </location>
</feature>
<dbReference type="PANTHER" id="PTHR10350:SF6">
    <property type="entry name" value="NUCLEAR PORE COMPLEX PROTEIN NUP155"/>
    <property type="match status" value="1"/>
</dbReference>
<feature type="region of interest" description="Disordered" evidence="4">
    <location>
        <begin position="118"/>
        <end position="137"/>
    </location>
</feature>
<dbReference type="OrthoDB" id="6248717at2759"/>
<dbReference type="Proteomes" id="UP000272942">
    <property type="component" value="Unassembled WGS sequence"/>
</dbReference>
<dbReference type="InterPro" id="IPR004870">
    <property type="entry name" value="Nucleoporin_Nup155"/>
</dbReference>
<keyword evidence="7" id="KW-1185">Reference proteome</keyword>
<dbReference type="GO" id="GO:0044611">
    <property type="term" value="C:nuclear pore inner ring"/>
    <property type="evidence" value="ECO:0007669"/>
    <property type="project" value="TreeGrafter"/>
</dbReference>
<name>A0A3P8KJK6_9TREM</name>
<dbReference type="InterPro" id="IPR042537">
    <property type="entry name" value="Nucleoporin_Nup155_C_2"/>
</dbReference>
<keyword evidence="3" id="KW-0539">Nucleus</keyword>
<dbReference type="GO" id="GO:0006606">
    <property type="term" value="P:protein import into nucleus"/>
    <property type="evidence" value="ECO:0007669"/>
    <property type="project" value="TreeGrafter"/>
</dbReference>
<evidence type="ECO:0000256" key="1">
    <source>
        <dbReference type="ARBA" id="ARBA00004123"/>
    </source>
</evidence>
<organism evidence="6 7">
    <name type="scientific">Echinostoma caproni</name>
    <dbReference type="NCBI Taxonomy" id="27848"/>
    <lineage>
        <taxon>Eukaryota</taxon>
        <taxon>Metazoa</taxon>
        <taxon>Spiralia</taxon>
        <taxon>Lophotrochozoa</taxon>
        <taxon>Platyhelminthes</taxon>
        <taxon>Trematoda</taxon>
        <taxon>Digenea</taxon>
        <taxon>Plagiorchiida</taxon>
        <taxon>Echinostomata</taxon>
        <taxon>Echinostomatoidea</taxon>
        <taxon>Echinostomatidae</taxon>
        <taxon>Echinostoma</taxon>
    </lineage>
</organism>
<evidence type="ECO:0000256" key="2">
    <source>
        <dbReference type="ARBA" id="ARBA00022448"/>
    </source>
</evidence>
<dbReference type="EMBL" id="UZAN01043753">
    <property type="protein sequence ID" value="VDP79166.1"/>
    <property type="molecule type" value="Genomic_DNA"/>
</dbReference>
<reference evidence="6 7" key="1">
    <citation type="submission" date="2018-11" db="EMBL/GenBank/DDBJ databases">
        <authorList>
            <consortium name="Pathogen Informatics"/>
        </authorList>
    </citation>
    <scope>NUCLEOTIDE SEQUENCE [LARGE SCALE GENOMIC DNA]</scope>
    <source>
        <strain evidence="6 7">Egypt</strain>
    </source>
</reference>
<evidence type="ECO:0000313" key="7">
    <source>
        <dbReference type="Proteomes" id="UP000272942"/>
    </source>
</evidence>
<dbReference type="InterPro" id="IPR042538">
    <property type="entry name" value="Nucleoporin_Nup155_C_3"/>
</dbReference>
<dbReference type="AlphaFoldDB" id="A0A3P8KJK6"/>
<dbReference type="GO" id="GO:0000972">
    <property type="term" value="P:transcription-dependent tethering of RNA polymerase II gene DNA at nuclear periphery"/>
    <property type="evidence" value="ECO:0007669"/>
    <property type="project" value="TreeGrafter"/>
</dbReference>
<evidence type="ECO:0000256" key="4">
    <source>
        <dbReference type="SAM" id="MobiDB-lite"/>
    </source>
</evidence>
<dbReference type="Pfam" id="PF03177">
    <property type="entry name" value="Nucleoporin_C"/>
    <property type="match status" value="1"/>
</dbReference>
<comment type="subcellular location">
    <subcellularLocation>
        <location evidence="1">Nucleus</location>
    </subcellularLocation>
</comment>
<dbReference type="PANTHER" id="PTHR10350">
    <property type="entry name" value="NUCLEAR PORE COMPLEX PROTEIN NUP155"/>
    <property type="match status" value="1"/>
</dbReference>
<proteinExistence type="predicted"/>
<gene>
    <name evidence="6" type="ORF">ECPE_LOCUS6725</name>
</gene>